<comment type="subcellular location">
    <subcellularLocation>
        <location evidence="1">Cell membrane</location>
        <topology evidence="1">Single-pass membrane protein</topology>
    </subcellularLocation>
    <subcellularLocation>
        <location evidence="7">Cell membrane</location>
        <topology evidence="7">Single-pass type II membrane protein</topology>
    </subcellularLocation>
</comment>
<dbReference type="AlphaFoldDB" id="A0A011M813"/>
<evidence type="ECO:0000256" key="8">
    <source>
        <dbReference type="SAM" id="Phobius"/>
    </source>
</evidence>
<keyword evidence="6 8" id="KW-0472">Membrane</keyword>
<keyword evidence="7" id="KW-0653">Protein transport</keyword>
<reference evidence="9" key="1">
    <citation type="submission" date="2014-02" db="EMBL/GenBank/DDBJ databases">
        <title>Expanding our view of genomic diversity in Candidatus Accumulibacter clades.</title>
        <authorList>
            <person name="Skennerton C.T."/>
            <person name="Barr J.J."/>
            <person name="Slater F.R."/>
            <person name="Bond P.L."/>
            <person name="Tyson G.W."/>
        </authorList>
    </citation>
    <scope>NUCLEOTIDE SEQUENCE [LARGE SCALE GENOMIC DNA]</scope>
</reference>
<organism evidence="9 10">
    <name type="scientific">Candidatus Accumulibacter adjunctus</name>
    <dbReference type="NCBI Taxonomy" id="1454001"/>
    <lineage>
        <taxon>Bacteria</taxon>
        <taxon>Pseudomonadati</taxon>
        <taxon>Pseudomonadota</taxon>
        <taxon>Betaproteobacteria</taxon>
        <taxon>Candidatus Accumulibacter</taxon>
    </lineage>
</organism>
<comment type="caution">
    <text evidence="9">The sequence shown here is derived from an EMBL/GenBank/DDBJ whole genome shotgun (WGS) entry which is preliminary data.</text>
</comment>
<evidence type="ECO:0000313" key="9">
    <source>
        <dbReference type="EMBL" id="EXI65833.1"/>
    </source>
</evidence>
<dbReference type="GO" id="GO:0005886">
    <property type="term" value="C:plasma membrane"/>
    <property type="evidence" value="ECO:0007669"/>
    <property type="project" value="UniProtKB-SubCell"/>
</dbReference>
<evidence type="ECO:0000256" key="5">
    <source>
        <dbReference type="ARBA" id="ARBA00022989"/>
    </source>
</evidence>
<protein>
    <submittedName>
        <fullName evidence="9">Biopolymer transport protein ExbD</fullName>
    </submittedName>
</protein>
<dbReference type="Gene3D" id="3.30.420.270">
    <property type="match status" value="1"/>
</dbReference>
<evidence type="ECO:0000256" key="1">
    <source>
        <dbReference type="ARBA" id="ARBA00004162"/>
    </source>
</evidence>
<dbReference type="STRING" id="1454001.AW08_02858"/>
<dbReference type="PANTHER" id="PTHR30558">
    <property type="entry name" value="EXBD MEMBRANE COMPONENT OF PMF-DRIVEN MACROMOLECULE IMPORT SYSTEM"/>
    <property type="match status" value="1"/>
</dbReference>
<keyword evidence="7" id="KW-0813">Transport</keyword>
<dbReference type="EMBL" id="JFAX01000018">
    <property type="protein sequence ID" value="EXI65833.1"/>
    <property type="molecule type" value="Genomic_DNA"/>
</dbReference>
<evidence type="ECO:0000313" key="10">
    <source>
        <dbReference type="Proteomes" id="UP000020218"/>
    </source>
</evidence>
<evidence type="ECO:0000256" key="7">
    <source>
        <dbReference type="RuleBase" id="RU003879"/>
    </source>
</evidence>
<dbReference type="PATRIC" id="fig|1454001.3.peg.2902"/>
<comment type="similarity">
    <text evidence="2 7">Belongs to the ExbD/TolR family.</text>
</comment>
<keyword evidence="10" id="KW-1185">Reference proteome</keyword>
<dbReference type="GO" id="GO:0022857">
    <property type="term" value="F:transmembrane transporter activity"/>
    <property type="evidence" value="ECO:0007669"/>
    <property type="project" value="InterPro"/>
</dbReference>
<keyword evidence="4 7" id="KW-0812">Transmembrane</keyword>
<dbReference type="Pfam" id="PF02472">
    <property type="entry name" value="ExbD"/>
    <property type="match status" value="1"/>
</dbReference>
<sequence length="142" mass="16019">MSDCRFRRHRPAATRADINVVPLVDVMLVLLVIFIVTAPLLTHAVKIDLPHASSQVNVTRAERVDLAVREDGALYWNGEPLTPEQFAERCHLAGRQARQPELHLHADRHVHYERVARVLAIAVRAGLQRVAFVSLPEERTAE</sequence>
<dbReference type="GO" id="GO:0015031">
    <property type="term" value="P:protein transport"/>
    <property type="evidence" value="ECO:0007669"/>
    <property type="project" value="UniProtKB-KW"/>
</dbReference>
<dbReference type="PANTHER" id="PTHR30558:SF7">
    <property type="entry name" value="TOL-PAL SYSTEM PROTEIN TOLR"/>
    <property type="match status" value="1"/>
</dbReference>
<evidence type="ECO:0000256" key="2">
    <source>
        <dbReference type="ARBA" id="ARBA00005811"/>
    </source>
</evidence>
<evidence type="ECO:0000256" key="6">
    <source>
        <dbReference type="ARBA" id="ARBA00023136"/>
    </source>
</evidence>
<evidence type="ECO:0000256" key="4">
    <source>
        <dbReference type="ARBA" id="ARBA00022692"/>
    </source>
</evidence>
<keyword evidence="5 8" id="KW-1133">Transmembrane helix</keyword>
<accession>A0A011M813</accession>
<dbReference type="Proteomes" id="UP000020218">
    <property type="component" value="Unassembled WGS sequence"/>
</dbReference>
<dbReference type="InterPro" id="IPR003400">
    <property type="entry name" value="ExbD"/>
</dbReference>
<keyword evidence="3" id="KW-1003">Cell membrane</keyword>
<gene>
    <name evidence="9" type="primary">exbD_3</name>
    <name evidence="9" type="ORF">AW08_02858</name>
</gene>
<evidence type="ECO:0000256" key="3">
    <source>
        <dbReference type="ARBA" id="ARBA00022475"/>
    </source>
</evidence>
<proteinExistence type="inferred from homology"/>
<feature type="transmembrane region" description="Helical" evidence="8">
    <location>
        <begin position="20"/>
        <end position="41"/>
    </location>
</feature>
<name>A0A011M813_9PROT</name>